<organism evidence="5 6">
    <name type="scientific">Phlebiopsis gigantea (strain 11061_1 CR5-6)</name>
    <name type="common">White-rot fungus</name>
    <name type="synonym">Peniophora gigantea</name>
    <dbReference type="NCBI Taxonomy" id="745531"/>
    <lineage>
        <taxon>Eukaryota</taxon>
        <taxon>Fungi</taxon>
        <taxon>Dikarya</taxon>
        <taxon>Basidiomycota</taxon>
        <taxon>Agaricomycotina</taxon>
        <taxon>Agaricomycetes</taxon>
        <taxon>Polyporales</taxon>
        <taxon>Phanerochaetaceae</taxon>
        <taxon>Phlebiopsis</taxon>
    </lineage>
</organism>
<feature type="domain" description="AB hydrolase-1" evidence="3">
    <location>
        <begin position="186"/>
        <end position="366"/>
    </location>
</feature>
<dbReference type="PANTHER" id="PTHR43248">
    <property type="entry name" value="2-SUCCINYL-6-HYDROXY-2,4-CYCLOHEXADIENE-1-CARBOXYLATE SYNTHASE"/>
    <property type="match status" value="1"/>
</dbReference>
<keyword evidence="6" id="KW-1185">Reference proteome</keyword>
<dbReference type="InterPro" id="IPR029058">
    <property type="entry name" value="AB_hydrolase_fold"/>
</dbReference>
<dbReference type="GO" id="GO:0016787">
    <property type="term" value="F:hydrolase activity"/>
    <property type="evidence" value="ECO:0007669"/>
    <property type="project" value="UniProtKB-KW"/>
</dbReference>
<evidence type="ECO:0008006" key="7">
    <source>
        <dbReference type="Google" id="ProtNLM"/>
    </source>
</evidence>
<evidence type="ECO:0000256" key="1">
    <source>
        <dbReference type="ARBA" id="ARBA00010088"/>
    </source>
</evidence>
<name>A0A0C3RQR0_PHLG1</name>
<dbReference type="OrthoDB" id="425534at2759"/>
<gene>
    <name evidence="5" type="ORF">PHLGIDRAFT_305697</name>
</gene>
<dbReference type="InterPro" id="IPR013595">
    <property type="entry name" value="Pept_S33_TAP-like_C"/>
</dbReference>
<dbReference type="SUPFAM" id="SSF53474">
    <property type="entry name" value="alpha/beta-Hydrolases"/>
    <property type="match status" value="1"/>
</dbReference>
<dbReference type="AlphaFoldDB" id="A0A0C3RQR0"/>
<dbReference type="InterPro" id="IPR051601">
    <property type="entry name" value="Serine_prot/Carboxylest_S33"/>
</dbReference>
<reference evidence="5 6" key="1">
    <citation type="journal article" date="2014" name="PLoS Genet.">
        <title>Analysis of the Phlebiopsis gigantea genome, transcriptome and secretome provides insight into its pioneer colonization strategies of wood.</title>
        <authorList>
            <person name="Hori C."/>
            <person name="Ishida T."/>
            <person name="Igarashi K."/>
            <person name="Samejima M."/>
            <person name="Suzuki H."/>
            <person name="Master E."/>
            <person name="Ferreira P."/>
            <person name="Ruiz-Duenas F.J."/>
            <person name="Held B."/>
            <person name="Canessa P."/>
            <person name="Larrondo L.F."/>
            <person name="Schmoll M."/>
            <person name="Druzhinina I.S."/>
            <person name="Kubicek C.P."/>
            <person name="Gaskell J.A."/>
            <person name="Kersten P."/>
            <person name="St John F."/>
            <person name="Glasner J."/>
            <person name="Sabat G."/>
            <person name="Splinter BonDurant S."/>
            <person name="Syed K."/>
            <person name="Yadav J."/>
            <person name="Mgbeahuruike A.C."/>
            <person name="Kovalchuk A."/>
            <person name="Asiegbu F.O."/>
            <person name="Lackner G."/>
            <person name="Hoffmeister D."/>
            <person name="Rencoret J."/>
            <person name="Gutierrez A."/>
            <person name="Sun H."/>
            <person name="Lindquist E."/>
            <person name="Barry K."/>
            <person name="Riley R."/>
            <person name="Grigoriev I.V."/>
            <person name="Henrissat B."/>
            <person name="Kues U."/>
            <person name="Berka R.M."/>
            <person name="Martinez A.T."/>
            <person name="Covert S.F."/>
            <person name="Blanchette R.A."/>
            <person name="Cullen D."/>
        </authorList>
    </citation>
    <scope>NUCLEOTIDE SEQUENCE [LARGE SCALE GENOMIC DNA]</scope>
    <source>
        <strain evidence="5 6">11061_1 CR5-6</strain>
    </source>
</reference>
<evidence type="ECO:0000256" key="2">
    <source>
        <dbReference type="ARBA" id="ARBA00022801"/>
    </source>
</evidence>
<keyword evidence="2" id="KW-0378">Hydrolase</keyword>
<dbReference type="Gene3D" id="3.40.50.1820">
    <property type="entry name" value="alpha/beta hydrolase"/>
    <property type="match status" value="1"/>
</dbReference>
<sequence>MSFHGFLQGFPGPTLAFSLCESVTRVLSADSPHDEELGRAAKTQDKRASYQAFLPRTPAAVMTKSDPWTASKPRSTKIMWYTAAVCAAVFLACQLYVPSLLRANSRPAEVTQHRTHGLDDPELVWNTVPHSSYNETLEWVPCYTRKLCARLMVPLDYAKSDDQKAGIALIKVPSKHDPRHKDYKGPILFNPGGPGNSGVSAVETLGESLQKLLGDDYDMVGFDPRGVSRTIPQVNVFHDRAEGAAWRLREATDPLPNVTEDGVSRLWARSQVYGELAKQNTMGTSPYVSTALVARDMLSIMRAHGFDKLQYWGFSYGTVLGATYAAMFPNNVEKIIVDGVVDSYDYYAGRWSNNLLDTDKGYHMFMQSCVDAGPDICPLYEPTVARVHTRITDIFTSLQRRPLPVHSDAANPHGYGLVDYRTARLALFYFLYGPYARGGQSHPAMRVAHALAAAERGDGAPLSAFDASRELPLHCECPVPGQPAPPPAVDTPDTMAAIICADAAGQRLNDTVQDLEAHFHAMLETSEFAPAWPFGAWCSAWDIKPAERFSGAFVGNTSFPILLIGNTADPVTPLAHAHTMSKGYNGSVVLTQNSAGHCTLAATSLCTAKAIREYFREGKLPENGTVCEIEDSIFPTGKENVKMLSNEDQAIMAAWSDLSSRFEVPRLGMM</sequence>
<dbReference type="STRING" id="745531.A0A0C3RQR0"/>
<evidence type="ECO:0000313" key="6">
    <source>
        <dbReference type="Proteomes" id="UP000053257"/>
    </source>
</evidence>
<evidence type="ECO:0000259" key="3">
    <source>
        <dbReference type="Pfam" id="PF00561"/>
    </source>
</evidence>
<dbReference type="Proteomes" id="UP000053257">
    <property type="component" value="Unassembled WGS sequence"/>
</dbReference>
<dbReference type="PANTHER" id="PTHR43248:SF25">
    <property type="entry name" value="AB HYDROLASE-1 DOMAIN-CONTAINING PROTEIN-RELATED"/>
    <property type="match status" value="1"/>
</dbReference>
<dbReference type="Pfam" id="PF00561">
    <property type="entry name" value="Abhydrolase_1"/>
    <property type="match status" value="1"/>
</dbReference>
<dbReference type="HOGENOM" id="CLU_013364_5_2_1"/>
<protein>
    <recommendedName>
        <fullName evidence="7">Peptidase S33 tripeptidyl aminopeptidase-like C-terminal domain-containing protein</fullName>
    </recommendedName>
</protein>
<comment type="similarity">
    <text evidence="1">Belongs to the peptidase S33 family.</text>
</comment>
<dbReference type="EMBL" id="KN840692">
    <property type="protein sequence ID" value="KIP02216.1"/>
    <property type="molecule type" value="Genomic_DNA"/>
</dbReference>
<accession>A0A0C3RQR0</accession>
<proteinExistence type="inferred from homology"/>
<evidence type="ECO:0000313" key="5">
    <source>
        <dbReference type="EMBL" id="KIP02216.1"/>
    </source>
</evidence>
<feature type="domain" description="Peptidase S33 tripeptidyl aminopeptidase-like C-terminal" evidence="4">
    <location>
        <begin position="536"/>
        <end position="627"/>
    </location>
</feature>
<dbReference type="InterPro" id="IPR000073">
    <property type="entry name" value="AB_hydrolase_1"/>
</dbReference>
<dbReference type="Pfam" id="PF08386">
    <property type="entry name" value="Abhydrolase_4"/>
    <property type="match status" value="1"/>
</dbReference>
<evidence type="ECO:0000259" key="4">
    <source>
        <dbReference type="Pfam" id="PF08386"/>
    </source>
</evidence>